<dbReference type="AlphaFoldDB" id="A0AAN7CJU7"/>
<feature type="region of interest" description="Disordered" evidence="1">
    <location>
        <begin position="257"/>
        <end position="312"/>
    </location>
</feature>
<evidence type="ECO:0000313" key="2">
    <source>
        <dbReference type="EMBL" id="KAK4242951.1"/>
    </source>
</evidence>
<comment type="caution">
    <text evidence="2">The sequence shown here is derived from an EMBL/GenBank/DDBJ whole genome shotgun (WGS) entry which is preliminary data.</text>
</comment>
<feature type="region of interest" description="Disordered" evidence="1">
    <location>
        <begin position="195"/>
        <end position="230"/>
    </location>
</feature>
<sequence>MAATEGIPRLTGPENWKDWNTRFINEAKYKRIWDLISPESKTKGQFQERPVEPAVANYPKQKTSQASGTRASSSDTARATPLPEPAEQDGKPTTVFELTTAGREQYRQDMAIFQFNWRRYNDERDQVSHIATWISTTVDNEIYKATCEPDDTLDKWYAKLKLRAGISPREERKQIRNLKEENKPRTVAKGAFAVSFAGRSSDQEEGGETKPTQRRVSPPPRSKRRYTGGMASGCPACDGKHTLEDCWSVRPEIRPAYKKPAKAAEIRARERMKHDSELRQMVEQLKKRVKKEGSSASSSTRERSVQFVEEGS</sequence>
<feature type="region of interest" description="Disordered" evidence="1">
    <location>
        <begin position="41"/>
        <end position="93"/>
    </location>
</feature>
<feature type="compositionally biased region" description="Basic and acidic residues" evidence="1">
    <location>
        <begin position="262"/>
        <end position="286"/>
    </location>
</feature>
<keyword evidence="3" id="KW-1185">Reference proteome</keyword>
<proteinExistence type="predicted"/>
<evidence type="ECO:0008006" key="4">
    <source>
        <dbReference type="Google" id="ProtNLM"/>
    </source>
</evidence>
<dbReference type="EMBL" id="MU858016">
    <property type="protein sequence ID" value="KAK4242951.1"/>
    <property type="molecule type" value="Genomic_DNA"/>
</dbReference>
<evidence type="ECO:0000256" key="1">
    <source>
        <dbReference type="SAM" id="MobiDB-lite"/>
    </source>
</evidence>
<name>A0AAN7CJU7_9PEZI</name>
<organism evidence="2 3">
    <name type="scientific">Corynascus novoguineensis</name>
    <dbReference type="NCBI Taxonomy" id="1126955"/>
    <lineage>
        <taxon>Eukaryota</taxon>
        <taxon>Fungi</taxon>
        <taxon>Dikarya</taxon>
        <taxon>Ascomycota</taxon>
        <taxon>Pezizomycotina</taxon>
        <taxon>Sordariomycetes</taxon>
        <taxon>Sordariomycetidae</taxon>
        <taxon>Sordariales</taxon>
        <taxon>Chaetomiaceae</taxon>
        <taxon>Corynascus</taxon>
    </lineage>
</organism>
<dbReference type="Proteomes" id="UP001303647">
    <property type="component" value="Unassembled WGS sequence"/>
</dbReference>
<gene>
    <name evidence="2" type="ORF">C7999DRAFT_18610</name>
</gene>
<protein>
    <recommendedName>
        <fullName evidence="4">Gag protein</fullName>
    </recommendedName>
</protein>
<feature type="compositionally biased region" description="Polar residues" evidence="1">
    <location>
        <begin position="60"/>
        <end position="77"/>
    </location>
</feature>
<reference evidence="2" key="2">
    <citation type="submission" date="2023-05" db="EMBL/GenBank/DDBJ databases">
        <authorList>
            <consortium name="Lawrence Berkeley National Laboratory"/>
            <person name="Steindorff A."/>
            <person name="Hensen N."/>
            <person name="Bonometti L."/>
            <person name="Westerberg I."/>
            <person name="Brannstrom I.O."/>
            <person name="Guillou S."/>
            <person name="Cros-Aarteil S."/>
            <person name="Calhoun S."/>
            <person name="Haridas S."/>
            <person name="Kuo A."/>
            <person name="Mondo S."/>
            <person name="Pangilinan J."/>
            <person name="Riley R."/>
            <person name="Labutti K."/>
            <person name="Andreopoulos B."/>
            <person name="Lipzen A."/>
            <person name="Chen C."/>
            <person name="Yanf M."/>
            <person name="Daum C."/>
            <person name="Ng V."/>
            <person name="Clum A."/>
            <person name="Ohm R."/>
            <person name="Martin F."/>
            <person name="Silar P."/>
            <person name="Natvig D."/>
            <person name="Lalanne C."/>
            <person name="Gautier V."/>
            <person name="Ament-Velasquez S.L."/>
            <person name="Kruys A."/>
            <person name="Hutchinson M.I."/>
            <person name="Powell A.J."/>
            <person name="Barry K."/>
            <person name="Miller A.N."/>
            <person name="Grigoriev I.V."/>
            <person name="Debuchy R."/>
            <person name="Gladieux P."/>
            <person name="Thoren M.H."/>
            <person name="Johannesson H."/>
        </authorList>
    </citation>
    <scope>NUCLEOTIDE SEQUENCE</scope>
    <source>
        <strain evidence="2">CBS 359.72</strain>
    </source>
</reference>
<accession>A0AAN7CJU7</accession>
<reference evidence="2" key="1">
    <citation type="journal article" date="2023" name="Mol. Phylogenet. Evol.">
        <title>Genome-scale phylogeny and comparative genomics of the fungal order Sordariales.</title>
        <authorList>
            <person name="Hensen N."/>
            <person name="Bonometti L."/>
            <person name="Westerberg I."/>
            <person name="Brannstrom I.O."/>
            <person name="Guillou S."/>
            <person name="Cros-Aarteil S."/>
            <person name="Calhoun S."/>
            <person name="Haridas S."/>
            <person name="Kuo A."/>
            <person name="Mondo S."/>
            <person name="Pangilinan J."/>
            <person name="Riley R."/>
            <person name="LaButti K."/>
            <person name="Andreopoulos B."/>
            <person name="Lipzen A."/>
            <person name="Chen C."/>
            <person name="Yan M."/>
            <person name="Daum C."/>
            <person name="Ng V."/>
            <person name="Clum A."/>
            <person name="Steindorff A."/>
            <person name="Ohm R.A."/>
            <person name="Martin F."/>
            <person name="Silar P."/>
            <person name="Natvig D.O."/>
            <person name="Lalanne C."/>
            <person name="Gautier V."/>
            <person name="Ament-Velasquez S.L."/>
            <person name="Kruys A."/>
            <person name="Hutchinson M.I."/>
            <person name="Powell A.J."/>
            <person name="Barry K."/>
            <person name="Miller A.N."/>
            <person name="Grigoriev I.V."/>
            <person name="Debuchy R."/>
            <person name="Gladieux P."/>
            <person name="Hiltunen Thoren M."/>
            <person name="Johannesson H."/>
        </authorList>
    </citation>
    <scope>NUCLEOTIDE SEQUENCE</scope>
    <source>
        <strain evidence="2">CBS 359.72</strain>
    </source>
</reference>
<evidence type="ECO:0000313" key="3">
    <source>
        <dbReference type="Proteomes" id="UP001303647"/>
    </source>
</evidence>